<proteinExistence type="predicted"/>
<evidence type="ECO:0000313" key="2">
    <source>
        <dbReference type="Proteomes" id="UP000678276"/>
    </source>
</evidence>
<comment type="caution">
    <text evidence="1">The sequence shown here is derived from an EMBL/GenBank/DDBJ whole genome shotgun (WGS) entry which is preliminary data.</text>
</comment>
<gene>
    <name evidence="1" type="primary">phnG</name>
    <name evidence="1" type="ORF">J6595_21255</name>
</gene>
<keyword evidence="2" id="KW-1185">Reference proteome</keyword>
<dbReference type="EMBL" id="JAGJCF010000025">
    <property type="protein sequence ID" value="MBP0618115.1"/>
    <property type="molecule type" value="Genomic_DNA"/>
</dbReference>
<dbReference type="Proteomes" id="UP000678276">
    <property type="component" value="Unassembled WGS sequence"/>
</dbReference>
<dbReference type="RefSeq" id="WP_209597539.1">
    <property type="nucleotide sequence ID" value="NZ_JAGJCF010000025.1"/>
</dbReference>
<organism evidence="1 2">
    <name type="scientific">Jiella mangrovi</name>
    <dbReference type="NCBI Taxonomy" id="2821407"/>
    <lineage>
        <taxon>Bacteria</taxon>
        <taxon>Pseudomonadati</taxon>
        <taxon>Pseudomonadota</taxon>
        <taxon>Alphaproteobacteria</taxon>
        <taxon>Hyphomicrobiales</taxon>
        <taxon>Aurantimonadaceae</taxon>
        <taxon>Jiella</taxon>
    </lineage>
</organism>
<keyword evidence="1" id="KW-0456">Lyase</keyword>
<dbReference type="Pfam" id="PF06754">
    <property type="entry name" value="PhnG"/>
    <property type="match status" value="1"/>
</dbReference>
<accession>A0ABS4BN62</accession>
<dbReference type="GO" id="GO:0016829">
    <property type="term" value="F:lyase activity"/>
    <property type="evidence" value="ECO:0007669"/>
    <property type="project" value="UniProtKB-KW"/>
</dbReference>
<dbReference type="InterPro" id="IPR009609">
    <property type="entry name" value="Phosphonate_metab_PhnG"/>
</dbReference>
<protein>
    <submittedName>
        <fullName evidence="1">Phosphonate C-P lyase system protein PhnG</fullName>
    </submittedName>
</protein>
<evidence type="ECO:0000313" key="1">
    <source>
        <dbReference type="EMBL" id="MBP0618115.1"/>
    </source>
</evidence>
<name>A0ABS4BN62_9HYPH</name>
<reference evidence="1 2" key="1">
    <citation type="submission" date="2021-04" db="EMBL/GenBank/DDBJ databases">
        <title>Whole genome sequence of Jiella sp. KSK16Y-1.</title>
        <authorList>
            <person name="Tuo L."/>
        </authorList>
    </citation>
    <scope>NUCLEOTIDE SEQUENCE [LARGE SCALE GENOMIC DNA]</scope>
    <source>
        <strain evidence="1 2">KSK16Y-1</strain>
    </source>
</reference>
<dbReference type="NCBIfam" id="TIGR03293">
    <property type="entry name" value="PhnG_redo"/>
    <property type="match status" value="1"/>
</dbReference>
<sequence length="158" mass="17146">MTDPETPIPRNGEATARRRAVSVFAQADARFLEDAWKRLCGDREIAPLRGPETGLVMVRGRAGGGGAPFNLGEASVTRASVRIGGDSVGHAMVLGRDLERAKFAAAFDALWQIETERQSIETQVVAVVEAAMAEQDGQRRAETEATRVDFFTLMRGED</sequence>